<evidence type="ECO:0000313" key="6">
    <source>
        <dbReference type="Proteomes" id="UP000249123"/>
    </source>
</evidence>
<evidence type="ECO:0000256" key="3">
    <source>
        <dbReference type="ARBA" id="ARBA00022989"/>
    </source>
</evidence>
<dbReference type="Proteomes" id="UP000249123">
    <property type="component" value="Unassembled WGS sequence"/>
</dbReference>
<dbReference type="GO" id="GO:0016020">
    <property type="term" value="C:membrane"/>
    <property type="evidence" value="ECO:0007669"/>
    <property type="project" value="UniProtKB-SubCell"/>
</dbReference>
<reference evidence="5 6" key="1">
    <citation type="submission" date="2013-04" db="EMBL/GenBank/DDBJ databases">
        <title>Hyphomonas sp. T24B3 Genome Sequencing.</title>
        <authorList>
            <person name="Lai Q."/>
            <person name="Shao Z."/>
        </authorList>
    </citation>
    <scope>NUCLEOTIDE SEQUENCE [LARGE SCALE GENOMIC DNA]</scope>
    <source>
        <strain evidence="5 6">T24B3</strain>
    </source>
</reference>
<keyword evidence="6" id="KW-1185">Reference proteome</keyword>
<dbReference type="OrthoDB" id="7630838at2"/>
<dbReference type="PANTHER" id="PTHR35814">
    <property type="match status" value="1"/>
</dbReference>
<dbReference type="EMBL" id="AWFB01000001">
    <property type="protein sequence ID" value="RAN36072.1"/>
    <property type="molecule type" value="Genomic_DNA"/>
</dbReference>
<name>A0A062U8W4_9PROT</name>
<dbReference type="Gene3D" id="1.20.120.550">
    <property type="entry name" value="Membrane associated eicosanoid/glutathione metabolism-like domain"/>
    <property type="match status" value="1"/>
</dbReference>
<dbReference type="eggNOG" id="COG3788">
    <property type="taxonomic scope" value="Bacteria"/>
</dbReference>
<evidence type="ECO:0000256" key="2">
    <source>
        <dbReference type="ARBA" id="ARBA00022692"/>
    </source>
</evidence>
<gene>
    <name evidence="5" type="ORF">HY3_00410</name>
</gene>
<evidence type="ECO:0008006" key="7">
    <source>
        <dbReference type="Google" id="ProtNLM"/>
    </source>
</evidence>
<evidence type="ECO:0000256" key="4">
    <source>
        <dbReference type="ARBA" id="ARBA00023136"/>
    </source>
</evidence>
<sequence>MTAMAAATLYVGLFALLMLVLKANVGRVRVKEKVMFGDGGNEALQRAIRVQGNAVEDVPVVLIGLVALGAMAAPVWVVHALGAAFLVGRILHAVGLGGSAGSSMGRMVGTLLSAIALLLTAGVCVGMAVAQVI</sequence>
<protein>
    <recommendedName>
        <fullName evidence="7">Glutathione S-transferase</fullName>
    </recommendedName>
</protein>
<dbReference type="Pfam" id="PF01124">
    <property type="entry name" value="MAPEG"/>
    <property type="match status" value="1"/>
</dbReference>
<dbReference type="AlphaFoldDB" id="A0A062U8W4"/>
<dbReference type="InterPro" id="IPR001129">
    <property type="entry name" value="Membr-assoc_MAPEG"/>
</dbReference>
<comment type="subcellular location">
    <subcellularLocation>
        <location evidence="1">Membrane</location>
    </subcellularLocation>
</comment>
<keyword evidence="2" id="KW-0812">Transmembrane</keyword>
<comment type="caution">
    <text evidence="5">The sequence shown here is derived from an EMBL/GenBank/DDBJ whole genome shotgun (WGS) entry which is preliminary data.</text>
</comment>
<keyword evidence="3" id="KW-1133">Transmembrane helix</keyword>
<accession>A0A062U8W4</accession>
<dbReference type="SUPFAM" id="SSF161084">
    <property type="entry name" value="MAPEG domain-like"/>
    <property type="match status" value="1"/>
</dbReference>
<organism evidence="5 6">
    <name type="scientific">Hyphomonas pacifica</name>
    <dbReference type="NCBI Taxonomy" id="1280941"/>
    <lineage>
        <taxon>Bacteria</taxon>
        <taxon>Pseudomonadati</taxon>
        <taxon>Pseudomonadota</taxon>
        <taxon>Alphaproteobacteria</taxon>
        <taxon>Hyphomonadales</taxon>
        <taxon>Hyphomonadaceae</taxon>
        <taxon>Hyphomonas</taxon>
    </lineage>
</organism>
<evidence type="ECO:0000313" key="5">
    <source>
        <dbReference type="EMBL" id="RAN36072.1"/>
    </source>
</evidence>
<keyword evidence="4" id="KW-0472">Membrane</keyword>
<dbReference type="PANTHER" id="PTHR35814:SF1">
    <property type="entry name" value="GLUTATHIONE S-TRANSFERASE-RELATED"/>
    <property type="match status" value="1"/>
</dbReference>
<dbReference type="RefSeq" id="WP_034823639.1">
    <property type="nucleotide sequence ID" value="NZ_AWFA01000001.1"/>
</dbReference>
<dbReference type="InterPro" id="IPR023352">
    <property type="entry name" value="MAPEG-like_dom_sf"/>
</dbReference>
<proteinExistence type="predicted"/>
<evidence type="ECO:0000256" key="1">
    <source>
        <dbReference type="ARBA" id="ARBA00004370"/>
    </source>
</evidence>
<accession>A0A328JXU9</accession>